<feature type="chain" id="PRO_5032532706" description="Secreted protein" evidence="1">
    <location>
        <begin position="30"/>
        <end position="222"/>
    </location>
</feature>
<reference evidence="2" key="1">
    <citation type="submission" date="2021-02" db="EMBL/GenBank/DDBJ databases">
        <authorList>
            <person name="Dougan E. K."/>
            <person name="Rhodes N."/>
            <person name="Thang M."/>
            <person name="Chan C."/>
        </authorList>
    </citation>
    <scope>NUCLEOTIDE SEQUENCE</scope>
</reference>
<dbReference type="AlphaFoldDB" id="A0A813DAY4"/>
<evidence type="ECO:0008006" key="4">
    <source>
        <dbReference type="Google" id="ProtNLM"/>
    </source>
</evidence>
<organism evidence="2 3">
    <name type="scientific">Polarella glacialis</name>
    <name type="common">Dinoflagellate</name>
    <dbReference type="NCBI Taxonomy" id="89957"/>
    <lineage>
        <taxon>Eukaryota</taxon>
        <taxon>Sar</taxon>
        <taxon>Alveolata</taxon>
        <taxon>Dinophyceae</taxon>
        <taxon>Suessiales</taxon>
        <taxon>Suessiaceae</taxon>
        <taxon>Polarella</taxon>
    </lineage>
</organism>
<comment type="caution">
    <text evidence="2">The sequence shown here is derived from an EMBL/GenBank/DDBJ whole genome shotgun (WGS) entry which is preliminary data.</text>
</comment>
<gene>
    <name evidence="2" type="ORF">PGLA1383_LOCUS3638</name>
</gene>
<dbReference type="Proteomes" id="UP000654075">
    <property type="component" value="Unassembled WGS sequence"/>
</dbReference>
<sequence length="222" mass="23667">MNNSVEQIRSLPLMSLCFLCLSALDFIATSKPQGPKQSLASSVLTGERGATETAGRSLQSFVLAATTKITTTLASTLRLKQHVRRAATIRNTHSREQTPTDTLSRCLSCCFSAKSQSETAAAARAVTTSEQAAYNIIATVFFLRWKTALAFAASASDRFNSTQVSRVVCNFTRKSAALKLSGNCPPVPTTAASKLVPRLPPAVGAYSCAGPHKAALRSWPDI</sequence>
<proteinExistence type="predicted"/>
<evidence type="ECO:0000256" key="1">
    <source>
        <dbReference type="SAM" id="SignalP"/>
    </source>
</evidence>
<feature type="signal peptide" evidence="1">
    <location>
        <begin position="1"/>
        <end position="29"/>
    </location>
</feature>
<evidence type="ECO:0000313" key="2">
    <source>
        <dbReference type="EMBL" id="CAE8584710.1"/>
    </source>
</evidence>
<accession>A0A813DAY4</accession>
<evidence type="ECO:0000313" key="3">
    <source>
        <dbReference type="Proteomes" id="UP000654075"/>
    </source>
</evidence>
<keyword evidence="3" id="KW-1185">Reference proteome</keyword>
<keyword evidence="1" id="KW-0732">Signal</keyword>
<protein>
    <recommendedName>
        <fullName evidence="4">Secreted protein</fullName>
    </recommendedName>
</protein>
<dbReference type="EMBL" id="CAJNNV010001290">
    <property type="protein sequence ID" value="CAE8584710.1"/>
    <property type="molecule type" value="Genomic_DNA"/>
</dbReference>
<name>A0A813DAY4_POLGL</name>